<keyword evidence="6 8" id="KW-0472">Membrane</keyword>
<evidence type="ECO:0000256" key="4">
    <source>
        <dbReference type="ARBA" id="ARBA00022692"/>
    </source>
</evidence>
<dbReference type="PANTHER" id="PTHR48086">
    <property type="entry name" value="SODIUM/PROLINE SYMPORTER-RELATED"/>
    <property type="match status" value="1"/>
</dbReference>
<gene>
    <name evidence="9" type="ORF">FNH04_22475</name>
</gene>
<dbReference type="RefSeq" id="WP_152786999.1">
    <property type="nucleotide sequence ID" value="NZ_BAABEQ010000012.1"/>
</dbReference>
<dbReference type="Gene3D" id="1.20.1730.10">
    <property type="entry name" value="Sodium/glucose cotransporter"/>
    <property type="match status" value="1"/>
</dbReference>
<organism evidence="9 10">
    <name type="scientific">Streptomyces phyllanthi</name>
    <dbReference type="NCBI Taxonomy" id="1803180"/>
    <lineage>
        <taxon>Bacteria</taxon>
        <taxon>Bacillati</taxon>
        <taxon>Actinomycetota</taxon>
        <taxon>Actinomycetes</taxon>
        <taxon>Kitasatosporales</taxon>
        <taxon>Streptomycetaceae</taxon>
        <taxon>Streptomyces</taxon>
    </lineage>
</organism>
<evidence type="ECO:0000256" key="2">
    <source>
        <dbReference type="ARBA" id="ARBA00006434"/>
    </source>
</evidence>
<dbReference type="InterPro" id="IPR001734">
    <property type="entry name" value="Na/solute_symporter"/>
</dbReference>
<feature type="transmembrane region" description="Helical" evidence="8">
    <location>
        <begin position="77"/>
        <end position="97"/>
    </location>
</feature>
<accession>A0A5N8W6P4</accession>
<dbReference type="Proteomes" id="UP000326979">
    <property type="component" value="Unassembled WGS sequence"/>
</dbReference>
<evidence type="ECO:0000256" key="3">
    <source>
        <dbReference type="ARBA" id="ARBA00022448"/>
    </source>
</evidence>
<protein>
    <submittedName>
        <fullName evidence="9">Sodium:solute symporter</fullName>
    </submittedName>
</protein>
<dbReference type="EMBL" id="VJZE01000161">
    <property type="protein sequence ID" value="MPY42566.1"/>
    <property type="molecule type" value="Genomic_DNA"/>
</dbReference>
<feature type="transmembrane region" description="Helical" evidence="8">
    <location>
        <begin position="288"/>
        <end position="309"/>
    </location>
</feature>
<feature type="transmembrane region" description="Helical" evidence="8">
    <location>
        <begin position="408"/>
        <end position="431"/>
    </location>
</feature>
<feature type="transmembrane region" description="Helical" evidence="8">
    <location>
        <begin position="45"/>
        <end position="65"/>
    </location>
</feature>
<dbReference type="InterPro" id="IPR038377">
    <property type="entry name" value="Na/Glc_symporter_sf"/>
</dbReference>
<comment type="similarity">
    <text evidence="2 7">Belongs to the sodium:solute symporter (SSF) (TC 2.A.21) family.</text>
</comment>
<comment type="subcellular location">
    <subcellularLocation>
        <location evidence="1">Membrane</location>
        <topology evidence="1">Multi-pass membrane protein</topology>
    </subcellularLocation>
</comment>
<feature type="transmembrane region" description="Helical" evidence="8">
    <location>
        <begin position="162"/>
        <end position="180"/>
    </location>
</feature>
<keyword evidence="10" id="KW-1185">Reference proteome</keyword>
<evidence type="ECO:0000313" key="10">
    <source>
        <dbReference type="Proteomes" id="UP000326979"/>
    </source>
</evidence>
<dbReference type="AlphaFoldDB" id="A0A5N8W6P4"/>
<name>A0A5N8W6P4_9ACTN</name>
<feature type="transmembrane region" description="Helical" evidence="8">
    <location>
        <begin position="192"/>
        <end position="210"/>
    </location>
</feature>
<dbReference type="Pfam" id="PF00474">
    <property type="entry name" value="SSF"/>
    <property type="match status" value="1"/>
</dbReference>
<keyword evidence="5 8" id="KW-1133">Transmembrane helix</keyword>
<reference evidence="9 10" key="1">
    <citation type="submission" date="2019-07" db="EMBL/GenBank/DDBJ databases">
        <title>New species of Amycolatopsis and Streptomyces.</title>
        <authorList>
            <person name="Duangmal K."/>
            <person name="Teo W.F.A."/>
            <person name="Lipun K."/>
        </authorList>
    </citation>
    <scope>NUCLEOTIDE SEQUENCE [LARGE SCALE GENOMIC DNA]</scope>
    <source>
        <strain evidence="9 10">TISTR 2346</strain>
    </source>
</reference>
<feature type="transmembrane region" description="Helical" evidence="8">
    <location>
        <begin position="335"/>
        <end position="363"/>
    </location>
</feature>
<dbReference type="GO" id="GO:0005886">
    <property type="term" value="C:plasma membrane"/>
    <property type="evidence" value="ECO:0007669"/>
    <property type="project" value="TreeGrafter"/>
</dbReference>
<evidence type="ECO:0000256" key="5">
    <source>
        <dbReference type="ARBA" id="ARBA00022989"/>
    </source>
</evidence>
<sequence>MADGAMTATFLAVIGGASLLAVTARRLRPVDRLPALEGWALADRSLGPVWTWLLLGGTIFTAYTFTAVPGLAYGNGAPAFFAVPYTVIVCPLAFVLLTRLWTVARRHGYVTAADFVRGRYGSPPLALVVALTGILATMPYLALQLLGIRAVLTAGGVYPRGAAGDLVMVGLFAGLAVATYRHGLRAPAVISALKAVAVFVSLTAVCWLVLARLGGPGAVFEGAARRLGGTDTGTGSAIGESALLLSPEQQPAYATLALGSALALLMYPHVLTAGFAADSPRTVRKVAVALPAWTALLALFGFLGIAALATGVRAPEGGAEAAVPMLVDRLMPTPLAGLVFGAITVGALVPAAVMSIAAATSFVRNVYVEYVHPTATPKRQVRIAKAVSLTAKVGAVAFVFGLRDQDAINLQLLGGVWILQIFPAVAVGLFTGRLHPRALLAGWAVGMVAGTYMVVREGFSSIVPFGPADQPLEVYAGLAALALNLIVAVVGTAALERLGVPRGADKTDLPSRLAVRRRPETGANNP</sequence>
<dbReference type="PANTHER" id="PTHR48086:SF8">
    <property type="entry name" value="MONOCARBOXYLIC ACID PERMEASE"/>
    <property type="match status" value="1"/>
</dbReference>
<dbReference type="InterPro" id="IPR050277">
    <property type="entry name" value="Sodium:Solute_Symporter"/>
</dbReference>
<dbReference type="GO" id="GO:0022857">
    <property type="term" value="F:transmembrane transporter activity"/>
    <property type="evidence" value="ECO:0007669"/>
    <property type="project" value="InterPro"/>
</dbReference>
<proteinExistence type="inferred from homology"/>
<dbReference type="CDD" id="cd10322">
    <property type="entry name" value="SLC5sbd"/>
    <property type="match status" value="1"/>
</dbReference>
<feature type="transmembrane region" description="Helical" evidence="8">
    <location>
        <begin position="475"/>
        <end position="495"/>
    </location>
</feature>
<evidence type="ECO:0000256" key="1">
    <source>
        <dbReference type="ARBA" id="ARBA00004141"/>
    </source>
</evidence>
<comment type="caution">
    <text evidence="9">The sequence shown here is derived from an EMBL/GenBank/DDBJ whole genome shotgun (WGS) entry which is preliminary data.</text>
</comment>
<feature type="transmembrane region" description="Helical" evidence="8">
    <location>
        <begin position="125"/>
        <end position="142"/>
    </location>
</feature>
<dbReference type="PROSITE" id="PS50283">
    <property type="entry name" value="NA_SOLUT_SYMP_3"/>
    <property type="match status" value="1"/>
</dbReference>
<evidence type="ECO:0000256" key="7">
    <source>
        <dbReference type="RuleBase" id="RU362091"/>
    </source>
</evidence>
<feature type="transmembrane region" description="Helical" evidence="8">
    <location>
        <begin position="438"/>
        <end position="455"/>
    </location>
</feature>
<keyword evidence="3" id="KW-0813">Transport</keyword>
<feature type="transmembrane region" description="Helical" evidence="8">
    <location>
        <begin position="383"/>
        <end position="402"/>
    </location>
</feature>
<feature type="transmembrane region" description="Helical" evidence="8">
    <location>
        <begin position="252"/>
        <end position="276"/>
    </location>
</feature>
<dbReference type="OrthoDB" id="3636885at2"/>
<keyword evidence="4 8" id="KW-0812">Transmembrane</keyword>
<evidence type="ECO:0000256" key="8">
    <source>
        <dbReference type="SAM" id="Phobius"/>
    </source>
</evidence>
<evidence type="ECO:0000256" key="6">
    <source>
        <dbReference type="ARBA" id="ARBA00023136"/>
    </source>
</evidence>
<feature type="transmembrane region" description="Helical" evidence="8">
    <location>
        <begin position="6"/>
        <end position="24"/>
    </location>
</feature>
<evidence type="ECO:0000313" key="9">
    <source>
        <dbReference type="EMBL" id="MPY42566.1"/>
    </source>
</evidence>